<dbReference type="GO" id="GO:0016757">
    <property type="term" value="F:glycosyltransferase activity"/>
    <property type="evidence" value="ECO:0007669"/>
    <property type="project" value="UniProtKB-KW"/>
</dbReference>
<evidence type="ECO:0000313" key="5">
    <source>
        <dbReference type="EMBL" id="WAX58925.1"/>
    </source>
</evidence>
<keyword evidence="1 5" id="KW-0328">Glycosyltransferase</keyword>
<name>A0ABY7K412_9ACTN</name>
<sequence length="357" mass="37808">MRTAMRIAIIGSARYAIREPFAGGLEAHTWTLTNALRRRGHEITIFAGPGCDPALGVRELNAKWPRISAAARADVSMTADVWLEEHHAYLSLMLELARSGDFDVVHNNSLHHLPVAMASALPVPLVTTLHTPPTPWLESAIQSGPCPVTFVAVSEFTARAWRHAVNARVITNGVDLERWSTGPGGERVIWFGRLVREKGPDLAIAAARLAGVGLDLVGPVPDRRFFDAEIAPLLGPEVRYLGAADHGTLAEQVGRAAVALVTPRWDEPYGLVAAEALACGTPVAGFARGGIPEVVGADCAALVDGEDVVALAAAIGRARQLPRHAARAHAQAHCAVGRMVDGYEALYTELAATGAAA</sequence>
<keyword evidence="6" id="KW-1185">Reference proteome</keyword>
<dbReference type="Proteomes" id="UP001164693">
    <property type="component" value="Chromosome"/>
</dbReference>
<feature type="domain" description="Glycosyl transferase family 1" evidence="3">
    <location>
        <begin position="186"/>
        <end position="328"/>
    </location>
</feature>
<dbReference type="PANTHER" id="PTHR12526">
    <property type="entry name" value="GLYCOSYLTRANSFERASE"/>
    <property type="match status" value="1"/>
</dbReference>
<proteinExistence type="predicted"/>
<evidence type="ECO:0000256" key="2">
    <source>
        <dbReference type="ARBA" id="ARBA00022679"/>
    </source>
</evidence>
<dbReference type="Gene3D" id="3.40.50.2000">
    <property type="entry name" value="Glycogen Phosphorylase B"/>
    <property type="match status" value="2"/>
</dbReference>
<evidence type="ECO:0000259" key="4">
    <source>
        <dbReference type="Pfam" id="PF13439"/>
    </source>
</evidence>
<organism evidence="5 6">
    <name type="scientific">Jatrophihabitans cynanchi</name>
    <dbReference type="NCBI Taxonomy" id="2944128"/>
    <lineage>
        <taxon>Bacteria</taxon>
        <taxon>Bacillati</taxon>
        <taxon>Actinomycetota</taxon>
        <taxon>Actinomycetes</taxon>
        <taxon>Jatrophihabitantales</taxon>
        <taxon>Jatrophihabitantaceae</taxon>
        <taxon>Jatrophihabitans</taxon>
    </lineage>
</organism>
<dbReference type="EMBL" id="CP097463">
    <property type="protein sequence ID" value="WAX58925.1"/>
    <property type="molecule type" value="Genomic_DNA"/>
</dbReference>
<evidence type="ECO:0000256" key="1">
    <source>
        <dbReference type="ARBA" id="ARBA00022676"/>
    </source>
</evidence>
<dbReference type="PANTHER" id="PTHR12526:SF595">
    <property type="entry name" value="BLL5217 PROTEIN"/>
    <property type="match status" value="1"/>
</dbReference>
<dbReference type="InterPro" id="IPR001296">
    <property type="entry name" value="Glyco_trans_1"/>
</dbReference>
<dbReference type="Pfam" id="PF13439">
    <property type="entry name" value="Glyco_transf_4"/>
    <property type="match status" value="1"/>
</dbReference>
<dbReference type="EC" id="2.4.-.-" evidence="5"/>
<accession>A0ABY7K412</accession>
<reference evidence="5" key="1">
    <citation type="submission" date="2022-05" db="EMBL/GenBank/DDBJ databases">
        <title>Jatrophihabitans sp. SB3-54 whole genome sequence.</title>
        <authorList>
            <person name="Suh M.K."/>
            <person name="Eom M.K."/>
            <person name="Kim J.S."/>
            <person name="Kim H.S."/>
            <person name="Do H.E."/>
            <person name="Shin Y.K."/>
            <person name="Lee J.-S."/>
        </authorList>
    </citation>
    <scope>NUCLEOTIDE SEQUENCE</scope>
    <source>
        <strain evidence="5">SB3-54</strain>
    </source>
</reference>
<protein>
    <submittedName>
        <fullName evidence="5">Glycosyltransferase</fullName>
        <ecNumber evidence="5">2.4.-.-</ecNumber>
    </submittedName>
</protein>
<dbReference type="InterPro" id="IPR028098">
    <property type="entry name" value="Glyco_trans_4-like_N"/>
</dbReference>
<feature type="domain" description="Glycosyltransferase subfamily 4-like N-terminal" evidence="4">
    <location>
        <begin position="23"/>
        <end position="178"/>
    </location>
</feature>
<keyword evidence="2 5" id="KW-0808">Transferase</keyword>
<gene>
    <name evidence="5" type="ORF">M6B22_09230</name>
</gene>
<evidence type="ECO:0000259" key="3">
    <source>
        <dbReference type="Pfam" id="PF00534"/>
    </source>
</evidence>
<evidence type="ECO:0000313" key="6">
    <source>
        <dbReference type="Proteomes" id="UP001164693"/>
    </source>
</evidence>
<dbReference type="SUPFAM" id="SSF53756">
    <property type="entry name" value="UDP-Glycosyltransferase/glycogen phosphorylase"/>
    <property type="match status" value="1"/>
</dbReference>
<dbReference type="Pfam" id="PF00534">
    <property type="entry name" value="Glycos_transf_1"/>
    <property type="match status" value="1"/>
</dbReference>